<keyword evidence="5 7" id="KW-1133">Transmembrane helix</keyword>
<keyword evidence="4 7" id="KW-0812">Transmembrane</keyword>
<feature type="transmembrane region" description="Helical" evidence="7">
    <location>
        <begin position="242"/>
        <end position="264"/>
    </location>
</feature>
<dbReference type="InterPro" id="IPR011701">
    <property type="entry name" value="MFS"/>
</dbReference>
<feature type="transmembrane region" description="Helical" evidence="7">
    <location>
        <begin position="364"/>
        <end position="382"/>
    </location>
</feature>
<feature type="transmembrane region" description="Helical" evidence="7">
    <location>
        <begin position="163"/>
        <end position="182"/>
    </location>
</feature>
<reference evidence="9 10" key="1">
    <citation type="submission" date="2022-03" db="EMBL/GenBank/DDBJ databases">
        <title>Ignatzschineria rhizosphaerae HR5S32.</title>
        <authorList>
            <person name="Sun J.Q."/>
            <person name="Feng J.Y."/>
        </authorList>
    </citation>
    <scope>NUCLEOTIDE SEQUENCE [LARGE SCALE GENOMIC DNA]</scope>
    <source>
        <strain evidence="9 10">HR5S32</strain>
    </source>
</reference>
<dbReference type="PANTHER" id="PTHR23535:SF1">
    <property type="entry name" value="MFS FAMILY TRANSPORT PROTEIN"/>
    <property type="match status" value="1"/>
</dbReference>
<keyword evidence="2" id="KW-0813">Transport</keyword>
<evidence type="ECO:0000313" key="10">
    <source>
        <dbReference type="Proteomes" id="UP000829542"/>
    </source>
</evidence>
<name>A0ABY3X279_9GAMM</name>
<dbReference type="InterPro" id="IPR020846">
    <property type="entry name" value="MFS_dom"/>
</dbReference>
<evidence type="ECO:0000256" key="2">
    <source>
        <dbReference type="ARBA" id="ARBA00022448"/>
    </source>
</evidence>
<dbReference type="CDD" id="cd17329">
    <property type="entry name" value="MFS_MdtH_MDR_like"/>
    <property type="match status" value="1"/>
</dbReference>
<comment type="subcellular location">
    <subcellularLocation>
        <location evidence="1">Cell membrane</location>
        <topology evidence="1">Multi-pass membrane protein</topology>
    </subcellularLocation>
</comment>
<accession>A0ABY3X279</accession>
<dbReference type="RefSeq" id="WP_242151636.1">
    <property type="nucleotide sequence ID" value="NZ_CP093379.1"/>
</dbReference>
<dbReference type="SUPFAM" id="SSF103473">
    <property type="entry name" value="MFS general substrate transporter"/>
    <property type="match status" value="1"/>
</dbReference>
<evidence type="ECO:0000256" key="6">
    <source>
        <dbReference type="ARBA" id="ARBA00023136"/>
    </source>
</evidence>
<feature type="domain" description="Major facilitator superfamily (MFS) profile" evidence="8">
    <location>
        <begin position="8"/>
        <end position="389"/>
    </location>
</feature>
<protein>
    <submittedName>
        <fullName evidence="9">Efflux MFS transporter YdeE</fullName>
    </submittedName>
</protein>
<keyword evidence="10" id="KW-1185">Reference proteome</keyword>
<evidence type="ECO:0000259" key="8">
    <source>
        <dbReference type="PROSITE" id="PS50850"/>
    </source>
</evidence>
<gene>
    <name evidence="9" type="primary">ydeE</name>
    <name evidence="9" type="ORF">MMG00_03790</name>
</gene>
<dbReference type="PANTHER" id="PTHR23535">
    <property type="entry name" value="SUGAR EFFLUX TRANSPORTER A-RELATED"/>
    <property type="match status" value="1"/>
</dbReference>
<evidence type="ECO:0000256" key="7">
    <source>
        <dbReference type="SAM" id="Phobius"/>
    </source>
</evidence>
<evidence type="ECO:0000256" key="3">
    <source>
        <dbReference type="ARBA" id="ARBA00022475"/>
    </source>
</evidence>
<dbReference type="Pfam" id="PF07690">
    <property type="entry name" value="MFS_1"/>
    <property type="match status" value="1"/>
</dbReference>
<sequence length="399" mass="44005">MLSKSKISNAALLLSSLLLTIGRGATLPFMTIYLTREYQMDIDVVGVAISIALTVGILFSIGFGILADRVDKKRCMLIAIITFIAGFIAIPLMNSAPFVILFFALINCSYSVFATVLKGYFADTLPVLIKAKVFSLNYTFINIGWTIGPPIGTWLLIYSINLPFWLAACTASLPIFFIHRFVESTKRNTHEDGKPIAWNPSAMFHDRVLAWFIISTFLGSLVFGSFITWISQYVITVVDSEFAQAVIGVILPVNAAVVVTLQYAVGRRIDHKNLKFLMTIGTIFFVGGLLGFMWAKENLYLWALAAFIFTLGELIYAPGEYMLIDGIAPDGMKSSYFSAQSLGLLGGALTPMITGFVLTEYPPQSIFLLLIGFSILAWLSMLNGMRLQQKKLNNANGIK</sequence>
<organism evidence="9 10">
    <name type="scientific">Ignatzschineria rhizosphaerae</name>
    <dbReference type="NCBI Taxonomy" id="2923279"/>
    <lineage>
        <taxon>Bacteria</taxon>
        <taxon>Pseudomonadati</taxon>
        <taxon>Pseudomonadota</taxon>
        <taxon>Gammaproteobacteria</taxon>
        <taxon>Cardiobacteriales</taxon>
        <taxon>Ignatzschineriaceae</taxon>
        <taxon>Ignatzschineria</taxon>
    </lineage>
</organism>
<feature type="transmembrane region" description="Helical" evidence="7">
    <location>
        <begin position="301"/>
        <end position="324"/>
    </location>
</feature>
<feature type="transmembrane region" description="Helical" evidence="7">
    <location>
        <begin position="133"/>
        <end position="157"/>
    </location>
</feature>
<dbReference type="EMBL" id="CP093379">
    <property type="protein sequence ID" value="UNM96984.1"/>
    <property type="molecule type" value="Genomic_DNA"/>
</dbReference>
<feature type="transmembrane region" description="Helical" evidence="7">
    <location>
        <begin position="336"/>
        <end position="358"/>
    </location>
</feature>
<dbReference type="Gene3D" id="1.20.1250.20">
    <property type="entry name" value="MFS general substrate transporter like domains"/>
    <property type="match status" value="1"/>
</dbReference>
<feature type="transmembrane region" description="Helical" evidence="7">
    <location>
        <begin position="48"/>
        <end position="67"/>
    </location>
</feature>
<dbReference type="NCBIfam" id="NF007472">
    <property type="entry name" value="PRK10054.1"/>
    <property type="match status" value="1"/>
</dbReference>
<feature type="transmembrane region" description="Helical" evidence="7">
    <location>
        <begin position="208"/>
        <end position="230"/>
    </location>
</feature>
<keyword evidence="6 7" id="KW-0472">Membrane</keyword>
<evidence type="ECO:0000256" key="5">
    <source>
        <dbReference type="ARBA" id="ARBA00022989"/>
    </source>
</evidence>
<dbReference type="InterPro" id="IPR036259">
    <property type="entry name" value="MFS_trans_sf"/>
</dbReference>
<proteinExistence type="predicted"/>
<evidence type="ECO:0000313" key="9">
    <source>
        <dbReference type="EMBL" id="UNM96984.1"/>
    </source>
</evidence>
<feature type="transmembrane region" description="Helical" evidence="7">
    <location>
        <begin position="98"/>
        <end position="121"/>
    </location>
</feature>
<feature type="transmembrane region" description="Helical" evidence="7">
    <location>
        <begin position="74"/>
        <end position="92"/>
    </location>
</feature>
<feature type="transmembrane region" description="Helical" evidence="7">
    <location>
        <begin position="276"/>
        <end position="295"/>
    </location>
</feature>
<dbReference type="PROSITE" id="PS50850">
    <property type="entry name" value="MFS"/>
    <property type="match status" value="1"/>
</dbReference>
<dbReference type="Proteomes" id="UP000829542">
    <property type="component" value="Chromosome"/>
</dbReference>
<keyword evidence="3" id="KW-1003">Cell membrane</keyword>
<evidence type="ECO:0000256" key="4">
    <source>
        <dbReference type="ARBA" id="ARBA00022692"/>
    </source>
</evidence>
<evidence type="ECO:0000256" key="1">
    <source>
        <dbReference type="ARBA" id="ARBA00004651"/>
    </source>
</evidence>